<dbReference type="SUPFAM" id="SSF56281">
    <property type="entry name" value="Metallo-hydrolase/oxidoreductase"/>
    <property type="match status" value="1"/>
</dbReference>
<dbReference type="InterPro" id="IPR036866">
    <property type="entry name" value="RibonucZ/Hydroxyglut_hydro"/>
</dbReference>
<reference evidence="2" key="1">
    <citation type="submission" date="2021-03" db="EMBL/GenBank/DDBJ databases">
        <title>Alkalibacter marinus sp. nov., isolated from tidal flat sediment.</title>
        <authorList>
            <person name="Namirimu T."/>
            <person name="Yang J.-A."/>
            <person name="Yang S.-H."/>
            <person name="Kim Y.-J."/>
            <person name="Kwon K.K."/>
        </authorList>
    </citation>
    <scope>NUCLEOTIDE SEQUENCE</scope>
    <source>
        <strain evidence="2">ES005</strain>
    </source>
</reference>
<proteinExistence type="predicted"/>
<dbReference type="AlphaFoldDB" id="A0A975AI45"/>
<dbReference type="SMART" id="SM00849">
    <property type="entry name" value="Lactamase_B"/>
    <property type="match status" value="1"/>
</dbReference>
<dbReference type="Proteomes" id="UP000663499">
    <property type="component" value="Chromosome"/>
</dbReference>
<evidence type="ECO:0000313" key="3">
    <source>
        <dbReference type="Proteomes" id="UP000663499"/>
    </source>
</evidence>
<dbReference type="CDD" id="cd07716">
    <property type="entry name" value="RNaseZ_short-form-like_MBL-fold"/>
    <property type="match status" value="1"/>
</dbReference>
<name>A0A975AI45_9FIRM</name>
<dbReference type="Gene3D" id="3.60.15.10">
    <property type="entry name" value="Ribonuclease Z/Hydroxyacylglutathione hydrolase-like"/>
    <property type="match status" value="1"/>
</dbReference>
<sequence length="251" mass="27454">MTKDFTLKVDILGYWGAFPQPGGATSGVLITTSEGKFLIDLGSGVLAKYFEHGNLSEQFQGVLLSHLHYDHMGDIGCLCYAINHANRVGTRSSKMIVYAPNSPAIMWKAIQYPYSDTRVLEDGMELEIAGAKVTVKKVNHTIECYAFRIERNGRSVVFYTDSSYDESHIDFIKGADLLICEATVSLGTRHSTGRGHMSDIEAGMTAAAAGVGKLCLYHLPSDGDIPFMRIRAGSKYDGPIVTPDMVSEFIL</sequence>
<feature type="domain" description="Metallo-beta-lactamase" evidence="1">
    <location>
        <begin position="24"/>
        <end position="204"/>
    </location>
</feature>
<gene>
    <name evidence="2" type="ORF">J0B03_00970</name>
</gene>
<dbReference type="GO" id="GO:0042781">
    <property type="term" value="F:3'-tRNA processing endoribonuclease activity"/>
    <property type="evidence" value="ECO:0007669"/>
    <property type="project" value="TreeGrafter"/>
</dbReference>
<evidence type="ECO:0000259" key="1">
    <source>
        <dbReference type="SMART" id="SM00849"/>
    </source>
</evidence>
<keyword evidence="3" id="KW-1185">Reference proteome</keyword>
<dbReference type="KEGG" id="alka:J0B03_00970"/>
<dbReference type="EMBL" id="CP071444">
    <property type="protein sequence ID" value="QSX08693.1"/>
    <property type="molecule type" value="Genomic_DNA"/>
</dbReference>
<dbReference type="Pfam" id="PF12706">
    <property type="entry name" value="Lactamase_B_2"/>
    <property type="match status" value="1"/>
</dbReference>
<dbReference type="InterPro" id="IPR001279">
    <property type="entry name" value="Metallo-B-lactamas"/>
</dbReference>
<evidence type="ECO:0000313" key="2">
    <source>
        <dbReference type="EMBL" id="QSX08693.1"/>
    </source>
</evidence>
<dbReference type="RefSeq" id="WP_207300034.1">
    <property type="nucleotide sequence ID" value="NZ_CP071444.1"/>
</dbReference>
<accession>A0A975AI45</accession>
<dbReference type="PANTHER" id="PTHR46018:SF4">
    <property type="entry name" value="METALLO-HYDROLASE YHFI-RELATED"/>
    <property type="match status" value="1"/>
</dbReference>
<dbReference type="PANTHER" id="PTHR46018">
    <property type="entry name" value="ZINC PHOSPHODIESTERASE ELAC PROTEIN 1"/>
    <property type="match status" value="1"/>
</dbReference>
<organism evidence="2 3">
    <name type="scientific">Alkalibacter rhizosphaerae</name>
    <dbReference type="NCBI Taxonomy" id="2815577"/>
    <lineage>
        <taxon>Bacteria</taxon>
        <taxon>Bacillati</taxon>
        <taxon>Bacillota</taxon>
        <taxon>Clostridia</taxon>
        <taxon>Eubacteriales</taxon>
        <taxon>Eubacteriaceae</taxon>
        <taxon>Alkalibacter</taxon>
    </lineage>
</organism>
<protein>
    <submittedName>
        <fullName evidence="2">MBL fold metallo-hydrolase</fullName>
    </submittedName>
</protein>